<keyword evidence="4 6" id="KW-1133">Transmembrane helix</keyword>
<dbReference type="STRING" id="6239.F25H5.8.1"/>
<evidence type="ECO:0000313" key="9">
    <source>
        <dbReference type="WormBase" id="F25H5.8"/>
    </source>
</evidence>
<dbReference type="UCSC" id="F25H5.8">
    <property type="organism name" value="c. elegans"/>
</dbReference>
<dbReference type="EMBL" id="BX284601">
    <property type="protein sequence ID" value="CAB82207.1"/>
    <property type="molecule type" value="Genomic_DNA"/>
</dbReference>
<dbReference type="PaxDb" id="6239-F25H5.8"/>
<dbReference type="Pfam" id="PF01679">
    <property type="entry name" value="Pmp3"/>
    <property type="match status" value="1"/>
</dbReference>
<dbReference type="PhylomeDB" id="Q9NAQ5"/>
<reference evidence="7 8" key="1">
    <citation type="journal article" date="1998" name="Science">
        <title>Genome sequence of the nematode C. elegans: a platform for investigating biology.</title>
        <authorList>
            <consortium name="The C. elegans sequencing consortium"/>
            <person name="Sulson J.E."/>
            <person name="Waterston R."/>
        </authorList>
    </citation>
    <scope>NUCLEOTIDE SEQUENCE [LARGE SCALE GENOMIC DNA]</scope>
    <source>
        <strain evidence="7 8">Bristol N2</strain>
    </source>
</reference>
<dbReference type="HOGENOM" id="CLU_107649_7_2_1"/>
<gene>
    <name evidence="7" type="ORF">CELE_F25H5.8</name>
    <name evidence="7 9" type="ORF">F25H5.8</name>
</gene>
<dbReference type="Bgee" id="WBGene00009130">
    <property type="expression patterns" value="Expressed in adult organism and 4 other cell types or tissues"/>
</dbReference>
<evidence type="ECO:0000256" key="3">
    <source>
        <dbReference type="ARBA" id="ARBA00022692"/>
    </source>
</evidence>
<dbReference type="OMA" id="YIHAVYV"/>
<dbReference type="PANTHER" id="PTHR21659">
    <property type="entry name" value="HYDROPHOBIC PROTEIN RCI2 LOW TEMPERATURE AND SALT RESPONSIVE PROTEIN LTI6 -RELATED"/>
    <property type="match status" value="1"/>
</dbReference>
<evidence type="ECO:0000256" key="1">
    <source>
        <dbReference type="ARBA" id="ARBA00004370"/>
    </source>
</evidence>
<dbReference type="GO" id="GO:0016020">
    <property type="term" value="C:membrane"/>
    <property type="evidence" value="ECO:0007669"/>
    <property type="project" value="UniProtKB-SubCell"/>
</dbReference>
<dbReference type="RefSeq" id="NP_492460.1">
    <property type="nucleotide sequence ID" value="NM_060059.1"/>
</dbReference>
<dbReference type="AGR" id="WB:WBGene00009130"/>
<dbReference type="WormBase" id="F25H5.8">
    <property type="protein sequence ID" value="CE24917"/>
    <property type="gene ID" value="WBGene00009130"/>
</dbReference>
<comment type="similarity">
    <text evidence="2">Belongs to the UPF0057 (PMP3) family.</text>
</comment>
<evidence type="ECO:0000256" key="5">
    <source>
        <dbReference type="ARBA" id="ARBA00023136"/>
    </source>
</evidence>
<feature type="transmembrane region" description="Helical" evidence="6">
    <location>
        <begin position="31"/>
        <end position="57"/>
    </location>
</feature>
<dbReference type="CTD" id="184939"/>
<evidence type="ECO:0000313" key="7">
    <source>
        <dbReference type="EMBL" id="CAB82207.1"/>
    </source>
</evidence>
<dbReference type="InParanoid" id="Q9NAQ5"/>
<comment type="subcellular location">
    <subcellularLocation>
        <location evidence="1">Membrane</location>
    </subcellularLocation>
</comment>
<evidence type="ECO:0000256" key="2">
    <source>
        <dbReference type="ARBA" id="ARBA00009530"/>
    </source>
</evidence>
<dbReference type="PANTHER" id="PTHR21659:SF11">
    <property type="entry name" value="PLASMA MEMBRANE PROTEOLIPID 3"/>
    <property type="match status" value="1"/>
</dbReference>
<dbReference type="KEGG" id="cel:CELE_F25H5.8"/>
<dbReference type="AlphaFoldDB" id="Q9NAQ5"/>
<evidence type="ECO:0000256" key="6">
    <source>
        <dbReference type="SAM" id="Phobius"/>
    </source>
</evidence>
<dbReference type="Proteomes" id="UP000001940">
    <property type="component" value="Chromosome I"/>
</dbReference>
<proteinExistence type="inferred from homology"/>
<dbReference type="GeneID" id="184939"/>
<name>Q9NAQ5_CAEEL</name>
<dbReference type="eggNOG" id="KOG1773">
    <property type="taxonomic scope" value="Eukaryota"/>
</dbReference>
<dbReference type="InterPro" id="IPR000612">
    <property type="entry name" value="PMP3"/>
</dbReference>
<accession>Q9NAQ5</accession>
<organism evidence="7 8">
    <name type="scientific">Caenorhabditis elegans</name>
    <dbReference type="NCBI Taxonomy" id="6239"/>
    <lineage>
        <taxon>Eukaryota</taxon>
        <taxon>Metazoa</taxon>
        <taxon>Ecdysozoa</taxon>
        <taxon>Nematoda</taxon>
        <taxon>Chromadorea</taxon>
        <taxon>Rhabditida</taxon>
        <taxon>Rhabditina</taxon>
        <taxon>Rhabditomorpha</taxon>
        <taxon>Rhabditoidea</taxon>
        <taxon>Rhabditidae</taxon>
        <taxon>Peloderinae</taxon>
        <taxon>Caenorhabditis</taxon>
    </lineage>
</organism>
<feature type="transmembrane region" description="Helical" evidence="6">
    <location>
        <begin position="9"/>
        <end position="25"/>
    </location>
</feature>
<evidence type="ECO:0000256" key="4">
    <source>
        <dbReference type="ARBA" id="ARBA00022989"/>
    </source>
</evidence>
<evidence type="ECO:0000313" key="8">
    <source>
        <dbReference type="Proteomes" id="UP000001940"/>
    </source>
</evidence>
<keyword evidence="5 6" id="KW-0472">Membrane</keyword>
<keyword evidence="8" id="KW-1185">Reference proteome</keyword>
<dbReference type="OrthoDB" id="2802411at2759"/>
<sequence>MAETPEDKIVMVLLILLFPPLAVWYKEKTCGVGVCINVVLYILLIFPAYIHAVYVCYIRDRQ</sequence>
<protein>
    <submittedName>
        <fullName evidence="7">Plasma membrane proteolipid 3</fullName>
    </submittedName>
</protein>
<keyword evidence="3 6" id="KW-0812">Transmembrane</keyword>